<dbReference type="Proteomes" id="UP001142292">
    <property type="component" value="Unassembled WGS sequence"/>
</dbReference>
<sequence length="534" mass="56233">MTDLSAQHQTPDDHLDKRVLVVAGVVVLGSIMSILDITVVSVALETFQREFNATSAEVAWTMTGYTLALATVIPLTGWAADRFGTKRLYMTAIVLFAAGSALCALADNLAMLVAFRVLQGIGGGMLMPLGMTILTRAAGPERVGRVMAILGVPMLLGPIGGPILGGALIDSASWHWIFLINIPLGVIALIYAFLALDKDHVEPSQTFDFLGMVLLSPGLAMFLYGVSSIPEAGTILDLKVIGFMVAGLLLIAIFVPWALARRNDHPLIDVRLFGNKELTVAVVTLALFAMAFFGAGLLFPLYYQTVRGEDALHAGLLLAPQGLGAMVTMPLAGMLSDRTGPGKIVLGGLTTIAVGMFGFSQLDDTTPYWYLLGCLFVMGLGMGCTMMPTFAAAQATLREHTIARGTTLVNIVQQVAASAGTALFSVLLTNGLKGQESLEKSSKFMAALGVPEDQVESFVADPANQQKVADAMAAAGIEPSAMKDLLASIPADTAAVFSEVFLIASILVLVCLVPAWFLPKSKAEHGAAAPTVLH</sequence>
<dbReference type="PROSITE" id="PS50850">
    <property type="entry name" value="MFS"/>
    <property type="match status" value="1"/>
</dbReference>
<feature type="transmembrane region" description="Helical" evidence="7">
    <location>
        <begin position="280"/>
        <end position="299"/>
    </location>
</feature>
<comment type="subcellular location">
    <subcellularLocation>
        <location evidence="1">Cell membrane</location>
        <topology evidence="1">Multi-pass membrane protein</topology>
    </subcellularLocation>
</comment>
<dbReference type="SUPFAM" id="SSF103473">
    <property type="entry name" value="MFS general substrate transporter"/>
    <property type="match status" value="1"/>
</dbReference>
<keyword evidence="2" id="KW-0813">Transport</keyword>
<dbReference type="EMBL" id="BSEL01000001">
    <property type="protein sequence ID" value="GLJ66196.1"/>
    <property type="molecule type" value="Genomic_DNA"/>
</dbReference>
<dbReference type="InterPro" id="IPR036259">
    <property type="entry name" value="MFS_trans_sf"/>
</dbReference>
<dbReference type="PANTHER" id="PTHR23501">
    <property type="entry name" value="MAJOR FACILITATOR SUPERFAMILY"/>
    <property type="match status" value="1"/>
</dbReference>
<dbReference type="Gene3D" id="1.20.1250.20">
    <property type="entry name" value="MFS general substrate transporter like domains"/>
    <property type="match status" value="1"/>
</dbReference>
<reference evidence="9" key="2">
    <citation type="submission" date="2023-01" db="EMBL/GenBank/DDBJ databases">
        <authorList>
            <person name="Sun Q."/>
            <person name="Evtushenko L."/>
        </authorList>
    </citation>
    <scope>NUCLEOTIDE SEQUENCE</scope>
    <source>
        <strain evidence="9">VKM Ac-1246</strain>
    </source>
</reference>
<keyword evidence="4 7" id="KW-0812">Transmembrane</keyword>
<feature type="transmembrane region" description="Helical" evidence="7">
    <location>
        <begin position="368"/>
        <end position="393"/>
    </location>
</feature>
<evidence type="ECO:0000256" key="7">
    <source>
        <dbReference type="SAM" id="Phobius"/>
    </source>
</evidence>
<comment type="caution">
    <text evidence="9">The sequence shown here is derived from an EMBL/GenBank/DDBJ whole genome shotgun (WGS) entry which is preliminary data.</text>
</comment>
<proteinExistence type="predicted"/>
<keyword evidence="3" id="KW-1003">Cell membrane</keyword>
<evidence type="ECO:0000256" key="2">
    <source>
        <dbReference type="ARBA" id="ARBA00022448"/>
    </source>
</evidence>
<feature type="transmembrane region" description="Helical" evidence="7">
    <location>
        <begin position="344"/>
        <end position="362"/>
    </location>
</feature>
<feature type="transmembrane region" description="Helical" evidence="7">
    <location>
        <begin position="238"/>
        <end position="259"/>
    </location>
</feature>
<dbReference type="NCBIfam" id="TIGR00711">
    <property type="entry name" value="efflux_EmrB"/>
    <property type="match status" value="1"/>
</dbReference>
<feature type="transmembrane region" description="Helical" evidence="7">
    <location>
        <begin position="146"/>
        <end position="169"/>
    </location>
</feature>
<evidence type="ECO:0000313" key="10">
    <source>
        <dbReference type="Proteomes" id="UP001142292"/>
    </source>
</evidence>
<feature type="transmembrane region" description="Helical" evidence="7">
    <location>
        <begin position="113"/>
        <end position="134"/>
    </location>
</feature>
<organism evidence="9 10">
    <name type="scientific">Nocardioides luteus</name>
    <dbReference type="NCBI Taxonomy" id="1844"/>
    <lineage>
        <taxon>Bacteria</taxon>
        <taxon>Bacillati</taxon>
        <taxon>Actinomycetota</taxon>
        <taxon>Actinomycetes</taxon>
        <taxon>Propionibacteriales</taxon>
        <taxon>Nocardioidaceae</taxon>
        <taxon>Nocardioides</taxon>
    </lineage>
</organism>
<dbReference type="Gene3D" id="1.20.1720.10">
    <property type="entry name" value="Multidrug resistance protein D"/>
    <property type="match status" value="1"/>
</dbReference>
<dbReference type="CDD" id="cd17503">
    <property type="entry name" value="MFS_LmrB_MDR_like"/>
    <property type="match status" value="1"/>
</dbReference>
<keyword evidence="5 7" id="KW-1133">Transmembrane helix</keyword>
<keyword evidence="6 7" id="KW-0472">Membrane</keyword>
<feature type="transmembrane region" description="Helical" evidence="7">
    <location>
        <begin position="175"/>
        <end position="194"/>
    </location>
</feature>
<evidence type="ECO:0000256" key="1">
    <source>
        <dbReference type="ARBA" id="ARBA00004651"/>
    </source>
</evidence>
<feature type="transmembrane region" description="Helical" evidence="7">
    <location>
        <begin position="20"/>
        <end position="44"/>
    </location>
</feature>
<protein>
    <submittedName>
        <fullName evidence="9">Multidrug resistance protein B</fullName>
    </submittedName>
</protein>
<feature type="transmembrane region" description="Helical" evidence="7">
    <location>
        <begin position="206"/>
        <end position="226"/>
    </location>
</feature>
<feature type="transmembrane region" description="Helical" evidence="7">
    <location>
        <begin position="64"/>
        <end position="81"/>
    </location>
</feature>
<feature type="transmembrane region" description="Helical" evidence="7">
    <location>
        <begin position="88"/>
        <end position="107"/>
    </location>
</feature>
<keyword evidence="10" id="KW-1185">Reference proteome</keyword>
<name>A0ABQ5SSK9_9ACTN</name>
<evidence type="ECO:0000256" key="6">
    <source>
        <dbReference type="ARBA" id="ARBA00023136"/>
    </source>
</evidence>
<evidence type="ECO:0000259" key="8">
    <source>
        <dbReference type="PROSITE" id="PS50850"/>
    </source>
</evidence>
<feature type="transmembrane region" description="Helical" evidence="7">
    <location>
        <begin position="311"/>
        <end position="332"/>
    </location>
</feature>
<dbReference type="InterPro" id="IPR011701">
    <property type="entry name" value="MFS"/>
</dbReference>
<dbReference type="InterPro" id="IPR020846">
    <property type="entry name" value="MFS_dom"/>
</dbReference>
<feature type="domain" description="Major facilitator superfamily (MFS) profile" evidence="8">
    <location>
        <begin position="22"/>
        <end position="523"/>
    </location>
</feature>
<accession>A0ABQ5SSK9</accession>
<evidence type="ECO:0000256" key="5">
    <source>
        <dbReference type="ARBA" id="ARBA00022989"/>
    </source>
</evidence>
<dbReference type="Pfam" id="PF07690">
    <property type="entry name" value="MFS_1"/>
    <property type="match status" value="1"/>
</dbReference>
<evidence type="ECO:0000313" key="9">
    <source>
        <dbReference type="EMBL" id="GLJ66196.1"/>
    </source>
</evidence>
<feature type="transmembrane region" description="Helical" evidence="7">
    <location>
        <begin position="500"/>
        <end position="518"/>
    </location>
</feature>
<evidence type="ECO:0000256" key="3">
    <source>
        <dbReference type="ARBA" id="ARBA00022475"/>
    </source>
</evidence>
<dbReference type="PANTHER" id="PTHR23501:SF1">
    <property type="entry name" value="TRANSPORT PROTEIN HSRA-RELATED"/>
    <property type="match status" value="1"/>
</dbReference>
<evidence type="ECO:0000256" key="4">
    <source>
        <dbReference type="ARBA" id="ARBA00022692"/>
    </source>
</evidence>
<reference evidence="9" key="1">
    <citation type="journal article" date="2014" name="Int. J. Syst. Evol. Microbiol.">
        <title>Complete genome of a new Firmicutes species belonging to the dominant human colonic microbiota ('Ruminococcus bicirculans') reveals two chromosomes and a selective capacity to utilize plant glucans.</title>
        <authorList>
            <consortium name="NISC Comparative Sequencing Program"/>
            <person name="Wegmann U."/>
            <person name="Louis P."/>
            <person name="Goesmann A."/>
            <person name="Henrissat B."/>
            <person name="Duncan S.H."/>
            <person name="Flint H.J."/>
        </authorList>
    </citation>
    <scope>NUCLEOTIDE SEQUENCE</scope>
    <source>
        <strain evidence="9">VKM Ac-1246</strain>
    </source>
</reference>
<dbReference type="InterPro" id="IPR004638">
    <property type="entry name" value="EmrB-like"/>
</dbReference>
<dbReference type="RefSeq" id="WP_189117036.1">
    <property type="nucleotide sequence ID" value="NZ_BMRK01000002.1"/>
</dbReference>
<gene>
    <name evidence="9" type="primary">emrB</name>
    <name evidence="9" type="ORF">GCM10017579_02320</name>
</gene>